<evidence type="ECO:0000256" key="1">
    <source>
        <dbReference type="SAM" id="MobiDB-lite"/>
    </source>
</evidence>
<sequence length="291" mass="30549">MMKLISKLMVTTSLLALAACSGGGGGGGGGSNNGDVANPTPTITSPPTAAKGTAAELGTILDEDAAGTQAQVVNFINSFSMISLGGGPVRQGRGGYDCSEPTADWTDADNDMFFASLNFKISNCAITDEELPDHEGVYNESITSTDSDDSTFWANASLSYSEDYSMKKNGSTDIYEYESFKANLDMSKGLTLSFKEGGYDKIAATPLPNRYVAYWLNFEADEESNVAITGYVQVYAEGKGLVTVSVHSTGYTMNLNTQCVTGGEITLKYADGTAASAAVPKDICFNSAPTP</sequence>
<feature type="compositionally biased region" description="Low complexity" evidence="1">
    <location>
        <begin position="39"/>
        <end position="48"/>
    </location>
</feature>
<feature type="region of interest" description="Disordered" evidence="1">
    <location>
        <begin position="30"/>
        <end position="50"/>
    </location>
</feature>
<gene>
    <name evidence="3" type="ordered locus">Bd3489</name>
</gene>
<dbReference type="STRING" id="264462.Bd3489"/>
<dbReference type="PROSITE" id="PS51257">
    <property type="entry name" value="PROKAR_LIPOPROTEIN"/>
    <property type="match status" value="1"/>
</dbReference>
<name>Q6MHQ1_BDEBA</name>
<proteinExistence type="predicted"/>
<evidence type="ECO:0000313" key="4">
    <source>
        <dbReference type="Proteomes" id="UP000008080"/>
    </source>
</evidence>
<evidence type="ECO:0000313" key="3">
    <source>
        <dbReference type="EMBL" id="CAE78281.1"/>
    </source>
</evidence>
<dbReference type="Proteomes" id="UP000008080">
    <property type="component" value="Chromosome"/>
</dbReference>
<accession>Q6MHQ1</accession>
<dbReference type="AlphaFoldDB" id="Q6MHQ1"/>
<dbReference type="EMBL" id="BX842655">
    <property type="protein sequence ID" value="CAE78281.1"/>
    <property type="molecule type" value="Genomic_DNA"/>
</dbReference>
<feature type="chain" id="PRO_5004276538" description="Lipoprotein" evidence="2">
    <location>
        <begin position="19"/>
        <end position="291"/>
    </location>
</feature>
<dbReference type="HOGENOM" id="CLU_923363_0_0_7"/>
<dbReference type="KEGG" id="bba:Bd3489"/>
<protein>
    <recommendedName>
        <fullName evidence="5">Lipoprotein</fullName>
    </recommendedName>
</protein>
<keyword evidence="4" id="KW-1185">Reference proteome</keyword>
<evidence type="ECO:0008006" key="5">
    <source>
        <dbReference type="Google" id="ProtNLM"/>
    </source>
</evidence>
<organism evidence="3 4">
    <name type="scientific">Bdellovibrio bacteriovorus (strain ATCC 15356 / DSM 50701 / NCIMB 9529 / HD100)</name>
    <dbReference type="NCBI Taxonomy" id="264462"/>
    <lineage>
        <taxon>Bacteria</taxon>
        <taxon>Pseudomonadati</taxon>
        <taxon>Bdellovibrionota</taxon>
        <taxon>Bdellovibrionia</taxon>
        <taxon>Bdellovibrionales</taxon>
        <taxon>Pseudobdellovibrionaceae</taxon>
        <taxon>Bdellovibrio</taxon>
    </lineage>
</organism>
<keyword evidence="2" id="KW-0732">Signal</keyword>
<feature type="signal peptide" evidence="2">
    <location>
        <begin position="1"/>
        <end position="18"/>
    </location>
</feature>
<reference evidence="3 4" key="1">
    <citation type="journal article" date="2004" name="Science">
        <title>A predator unmasked: life cycle of Bdellovibrio bacteriovorus from a genomic perspective.</title>
        <authorList>
            <person name="Rendulic S."/>
            <person name="Jagtap P."/>
            <person name="Rosinus A."/>
            <person name="Eppinger M."/>
            <person name="Baar C."/>
            <person name="Lanz C."/>
            <person name="Keller H."/>
            <person name="Lambert C."/>
            <person name="Evans K.J."/>
            <person name="Goesmann A."/>
            <person name="Meyer F."/>
            <person name="Sockett R.E."/>
            <person name="Schuster S.C."/>
        </authorList>
    </citation>
    <scope>NUCLEOTIDE SEQUENCE [LARGE SCALE GENOMIC DNA]</scope>
    <source>
        <strain evidence="4">ATCC 15356 / DSM 50701 / NCIMB 9529 / HD100</strain>
    </source>
</reference>
<evidence type="ECO:0000256" key="2">
    <source>
        <dbReference type="SAM" id="SignalP"/>
    </source>
</evidence>